<dbReference type="EMBL" id="VJMH01006166">
    <property type="protein sequence ID" value="KAF0691271.1"/>
    <property type="molecule type" value="Genomic_DNA"/>
</dbReference>
<dbReference type="AlphaFoldDB" id="A0A485LBE5"/>
<dbReference type="Proteomes" id="UP000332933">
    <property type="component" value="Unassembled WGS sequence"/>
</dbReference>
<dbReference type="InterPro" id="IPR039889">
    <property type="entry name" value="CCD33"/>
</dbReference>
<accession>A0A485LBE5</accession>
<gene>
    <name evidence="4" type="primary">Aste57867_17449</name>
    <name evidence="3" type="ORF">As57867_017389</name>
    <name evidence="4" type="ORF">ASTE57867_17449</name>
</gene>
<feature type="region of interest" description="Disordered" evidence="2">
    <location>
        <begin position="752"/>
        <end position="827"/>
    </location>
</feature>
<dbReference type="EMBL" id="CAADRA010006187">
    <property type="protein sequence ID" value="VFT94203.1"/>
    <property type="molecule type" value="Genomic_DNA"/>
</dbReference>
<dbReference type="PANTHER" id="PTHR21623:SF2">
    <property type="entry name" value="COILED-COIL DOMAIN-CONTAINING PROTEIN 33"/>
    <property type="match status" value="1"/>
</dbReference>
<dbReference type="OrthoDB" id="552574at2759"/>
<evidence type="ECO:0000313" key="4">
    <source>
        <dbReference type="EMBL" id="VFT94203.1"/>
    </source>
</evidence>
<protein>
    <submittedName>
        <fullName evidence="4">Aste57867_17449 protein</fullName>
    </submittedName>
</protein>
<name>A0A485LBE5_9STRA</name>
<keyword evidence="5" id="KW-1185">Reference proteome</keyword>
<proteinExistence type="predicted"/>
<reference evidence="4 5" key="1">
    <citation type="submission" date="2019-03" db="EMBL/GenBank/DDBJ databases">
        <authorList>
            <person name="Gaulin E."/>
            <person name="Dumas B."/>
        </authorList>
    </citation>
    <scope>NUCLEOTIDE SEQUENCE [LARGE SCALE GENOMIC DNA]</scope>
    <source>
        <strain evidence="4">CBS 568.67</strain>
    </source>
</reference>
<sequence>MDTPPPPQLPNDTSMGFNTSPSDFALFQPDYCDTPKATKPNARPFTASASTDNLFACVHFAVNMHVLVGHGAAAGPPPTLFVVLRVGRVLEPTNKSEFWSSPPGEKHTYTTSYTQFAATRAVDATSPASPCCFNELVVVNVPHQASAMPPGWGLRLDVVLQKKTARDADDLLLAYAALPLAALAPETERSFCIRWPVTSNESQPSMPTLYVTLFRQKREASTISAAPWQRLEITLDTATAPHAAFRPDATLAIVQLLPAAATTPPVVLGASLPFLSIQSDSDVSTAPAMPTSALLPDECRMRVTPGGAPDSTGVYSWRYPMLFDFHNPTAIGPPFNVHVALFASTTTFEYACIGSSVCQAMGPSSEVGQREPWSTDLTVRMASPPTEISLRGSIRWWAHATWQDFRKERVVCTNRHGSASRQGVRQQNWMAAISRGLNRHPISAVVDAGGIAGVIASMFQQTSEKEVPPSTPPVSTWPMFTDKRLERAQPSPQGPPRSSTIDETLRTQLQCLAQELSTKQALVDKMQKEMDKRTNAIKSCGVEIVDLRKSLQKKDQQIQTLQMKLNNYELLEQRQQEEIRLCLDGHGLNATSFPILAQQYTKLQTKHNELDASHALLSRKILEARNFEAELLELKMQHRKLEDAHVAQATFIQKANAETQKLGVYKQTIATQETVIGKLEKLVESKLADTKATAIGPNVHAEIFRLRLENAYLKEQSTLHLSTGRLQGLQVPTPKTITNGAVPALNLAPVHPLDTLSKPNSLRPLQNLPSSKRMSDQSTNQYQPSAMTHQPSSESRRKLMVDKSTATDPPPPQTQGDSARRATAPPQLDDNILSLKIRVLEDQLRINATAAAQEIAELKSRLFEYEMGSVW</sequence>
<dbReference type="GO" id="GO:0005777">
    <property type="term" value="C:peroxisome"/>
    <property type="evidence" value="ECO:0007669"/>
    <property type="project" value="TreeGrafter"/>
</dbReference>
<evidence type="ECO:0000313" key="5">
    <source>
        <dbReference type="Proteomes" id="UP000332933"/>
    </source>
</evidence>
<dbReference type="PANTHER" id="PTHR21623">
    <property type="entry name" value="SPERIOLIN-BINDING FACTOR"/>
    <property type="match status" value="1"/>
</dbReference>
<evidence type="ECO:0000256" key="2">
    <source>
        <dbReference type="SAM" id="MobiDB-lite"/>
    </source>
</evidence>
<evidence type="ECO:0000313" key="3">
    <source>
        <dbReference type="EMBL" id="KAF0691271.1"/>
    </source>
</evidence>
<evidence type="ECO:0000256" key="1">
    <source>
        <dbReference type="SAM" id="Coils"/>
    </source>
</evidence>
<reference evidence="3" key="2">
    <citation type="submission" date="2019-06" db="EMBL/GenBank/DDBJ databases">
        <title>Genomics analysis of Aphanomyces spp. identifies a new class of oomycete effector associated with host adaptation.</title>
        <authorList>
            <person name="Gaulin E."/>
        </authorList>
    </citation>
    <scope>NUCLEOTIDE SEQUENCE</scope>
    <source>
        <strain evidence="3">CBS 578.67</strain>
    </source>
</reference>
<feature type="coiled-coil region" evidence="1">
    <location>
        <begin position="509"/>
        <end position="578"/>
    </location>
</feature>
<feature type="compositionally biased region" description="Polar residues" evidence="2">
    <location>
        <begin position="757"/>
        <end position="793"/>
    </location>
</feature>
<organism evidence="4 5">
    <name type="scientific">Aphanomyces stellatus</name>
    <dbReference type="NCBI Taxonomy" id="120398"/>
    <lineage>
        <taxon>Eukaryota</taxon>
        <taxon>Sar</taxon>
        <taxon>Stramenopiles</taxon>
        <taxon>Oomycota</taxon>
        <taxon>Saprolegniomycetes</taxon>
        <taxon>Saprolegniales</taxon>
        <taxon>Verrucalvaceae</taxon>
        <taxon>Aphanomyces</taxon>
    </lineage>
</organism>
<keyword evidence="1" id="KW-0175">Coiled coil</keyword>